<gene>
    <name evidence="2" type="ORF">WMO65_22080</name>
</gene>
<name>A0ABV1DTI7_9FIRM</name>
<comment type="caution">
    <text evidence="2">The sequence shown here is derived from an EMBL/GenBank/DDBJ whole genome shotgun (WGS) entry which is preliminary data.</text>
</comment>
<evidence type="ECO:0000313" key="2">
    <source>
        <dbReference type="EMBL" id="MEQ2433691.1"/>
    </source>
</evidence>
<evidence type="ECO:0000259" key="1">
    <source>
        <dbReference type="Pfam" id="PF01609"/>
    </source>
</evidence>
<protein>
    <submittedName>
        <fullName evidence="2">Transposase</fullName>
    </submittedName>
</protein>
<dbReference type="Pfam" id="PF01609">
    <property type="entry name" value="DDE_Tnp_1"/>
    <property type="match status" value="1"/>
</dbReference>
<keyword evidence="3" id="KW-1185">Reference proteome</keyword>
<organism evidence="2 3">
    <name type="scientific">Blautia caccae</name>
    <dbReference type="NCBI Taxonomy" id="3133175"/>
    <lineage>
        <taxon>Bacteria</taxon>
        <taxon>Bacillati</taxon>
        <taxon>Bacillota</taxon>
        <taxon>Clostridia</taxon>
        <taxon>Lachnospirales</taxon>
        <taxon>Lachnospiraceae</taxon>
        <taxon>Blautia</taxon>
    </lineage>
</organism>
<evidence type="ECO:0000313" key="3">
    <source>
        <dbReference type="Proteomes" id="UP001457898"/>
    </source>
</evidence>
<dbReference type="EMBL" id="JBBMFP010000027">
    <property type="protein sequence ID" value="MEQ2433691.1"/>
    <property type="molecule type" value="Genomic_DNA"/>
</dbReference>
<feature type="domain" description="Transposase IS4-like" evidence="1">
    <location>
        <begin position="6"/>
        <end position="65"/>
    </location>
</feature>
<dbReference type="Proteomes" id="UP001457898">
    <property type="component" value="Unassembled WGS sequence"/>
</dbReference>
<proteinExistence type="predicted"/>
<sequence>MECILTNLDEKDFPIEEIKRLYGWRWGIERSFRELKYTIGLTNFHAKKVEYILQEIFARLTIYNFCERIITTIVIQQKHRKYTYQINFTVAVLFVGNISETEYTHQI</sequence>
<reference evidence="2 3" key="1">
    <citation type="submission" date="2024-03" db="EMBL/GenBank/DDBJ databases">
        <title>Human intestinal bacterial collection.</title>
        <authorList>
            <person name="Pauvert C."/>
            <person name="Hitch T.C.A."/>
            <person name="Clavel T."/>
        </authorList>
    </citation>
    <scope>NUCLEOTIDE SEQUENCE [LARGE SCALE GENOMIC DNA]</scope>
    <source>
        <strain evidence="2 3">CLA-SR-H028</strain>
    </source>
</reference>
<dbReference type="RefSeq" id="WP_256157765.1">
    <property type="nucleotide sequence ID" value="NZ_JBBMFP010000027.1"/>
</dbReference>
<dbReference type="InterPro" id="IPR012337">
    <property type="entry name" value="RNaseH-like_sf"/>
</dbReference>
<dbReference type="InterPro" id="IPR002559">
    <property type="entry name" value="Transposase_11"/>
</dbReference>
<accession>A0ABV1DTI7</accession>
<dbReference type="SUPFAM" id="SSF53098">
    <property type="entry name" value="Ribonuclease H-like"/>
    <property type="match status" value="1"/>
</dbReference>